<reference evidence="2" key="1">
    <citation type="submission" date="2024-02" db="EMBL/GenBank/DDBJ databases">
        <title>Sediminibacterium planktonica sp. nov. and Sediminibacterium longus sp. nov., isolated from surface lake and river water.</title>
        <authorList>
            <person name="Watanabe K."/>
            <person name="Takemine S."/>
            <person name="Ishii Y."/>
            <person name="Ogata Y."/>
            <person name="Shindo C."/>
            <person name="Suda W."/>
        </authorList>
    </citation>
    <scope>NUCLEOTIDE SEQUENCE</scope>
    <source>
        <strain evidence="2">KACHI17</strain>
    </source>
</reference>
<evidence type="ECO:0000256" key="1">
    <source>
        <dbReference type="SAM" id="MobiDB-lite"/>
    </source>
</evidence>
<organism evidence="2">
    <name type="scientific">Sediminibacterium sp. KACHI17</name>
    <dbReference type="NCBI Taxonomy" id="1751071"/>
    <lineage>
        <taxon>Bacteria</taxon>
        <taxon>Pseudomonadati</taxon>
        <taxon>Bacteroidota</taxon>
        <taxon>Chitinophagia</taxon>
        <taxon>Chitinophagales</taxon>
        <taxon>Chitinophagaceae</taxon>
        <taxon>Sediminibacterium</taxon>
    </lineage>
</organism>
<dbReference type="InterPro" id="IPR036102">
    <property type="entry name" value="OsmC/Ohrsf"/>
</dbReference>
<sequence length="135" mass="15085">MTSQIIYKGELRTIATHLQSGTSIETDAPTDNQGKGERFSPTDLVATALSACMVTTMAIKARTLNIDLDGTRVDTTKIMLSDPRRIGKIIAHVYFPPTLQLDDKTKELLERTARTCPVERSLHPEMELDMAFYWG</sequence>
<dbReference type="AlphaFoldDB" id="A0AAT9GHA2"/>
<dbReference type="EMBL" id="AP029612">
    <property type="protein sequence ID" value="BFG70012.1"/>
    <property type="molecule type" value="Genomic_DNA"/>
</dbReference>
<dbReference type="PANTHER" id="PTHR39624">
    <property type="entry name" value="PROTEIN INVOLVED IN RIMO-MEDIATED BETA-METHYLTHIOLATION OF RIBOSOMAL PROTEIN S12 YCAO"/>
    <property type="match status" value="1"/>
</dbReference>
<dbReference type="Gene3D" id="3.30.300.20">
    <property type="match status" value="1"/>
</dbReference>
<protein>
    <submittedName>
        <fullName evidence="2">OsmC family protein</fullName>
    </submittedName>
</protein>
<gene>
    <name evidence="2" type="ORF">KACHI17_08930</name>
</gene>
<evidence type="ECO:0000313" key="2">
    <source>
        <dbReference type="EMBL" id="BFG70012.1"/>
    </source>
</evidence>
<accession>A0AAT9GHA2</accession>
<feature type="compositionally biased region" description="Polar residues" evidence="1">
    <location>
        <begin position="19"/>
        <end position="33"/>
    </location>
</feature>
<dbReference type="InterPro" id="IPR015946">
    <property type="entry name" value="KH_dom-like_a/b"/>
</dbReference>
<name>A0AAT9GHA2_9BACT</name>
<dbReference type="PANTHER" id="PTHR39624:SF2">
    <property type="entry name" value="OSMC-LIKE PROTEIN"/>
    <property type="match status" value="1"/>
</dbReference>
<dbReference type="InterPro" id="IPR003718">
    <property type="entry name" value="OsmC/Ohr_fam"/>
</dbReference>
<dbReference type="SUPFAM" id="SSF82784">
    <property type="entry name" value="OsmC-like"/>
    <property type="match status" value="1"/>
</dbReference>
<dbReference type="RefSeq" id="WP_353550308.1">
    <property type="nucleotide sequence ID" value="NZ_AP029612.1"/>
</dbReference>
<feature type="region of interest" description="Disordered" evidence="1">
    <location>
        <begin position="19"/>
        <end position="38"/>
    </location>
</feature>
<proteinExistence type="predicted"/>
<dbReference type="Pfam" id="PF02566">
    <property type="entry name" value="OsmC"/>
    <property type="match status" value="1"/>
</dbReference>